<feature type="compositionally biased region" description="Basic and acidic residues" evidence="9">
    <location>
        <begin position="188"/>
        <end position="204"/>
    </location>
</feature>
<dbReference type="PANTHER" id="PTHR37984">
    <property type="entry name" value="PROTEIN CBG26694"/>
    <property type="match status" value="1"/>
</dbReference>
<dbReference type="Gene3D" id="3.30.420.10">
    <property type="entry name" value="Ribonuclease H-like superfamily/Ribonuclease H"/>
    <property type="match status" value="1"/>
</dbReference>
<dbReference type="GO" id="GO:0008270">
    <property type="term" value="F:zinc ion binding"/>
    <property type="evidence" value="ECO:0007669"/>
    <property type="project" value="UniProtKB-KW"/>
</dbReference>
<dbReference type="CDD" id="cd00303">
    <property type="entry name" value="retropepsin_like"/>
    <property type="match status" value="1"/>
</dbReference>
<keyword evidence="4" id="KW-0645">Protease</keyword>
<dbReference type="SMART" id="SM00343">
    <property type="entry name" value="ZnF_C2HC"/>
    <property type="match status" value="1"/>
</dbReference>
<accession>A0A1R1PFB5</accession>
<feature type="region of interest" description="Disordered" evidence="9">
    <location>
        <begin position="181"/>
        <end position="204"/>
    </location>
</feature>
<dbReference type="InterPro" id="IPR001584">
    <property type="entry name" value="Integrase_cat-core"/>
</dbReference>
<keyword evidence="7" id="KW-0695">RNA-directed DNA polymerase</keyword>
<dbReference type="Gene3D" id="1.10.340.70">
    <property type="match status" value="1"/>
</dbReference>
<dbReference type="InterPro" id="IPR036875">
    <property type="entry name" value="Znf_CCHC_sf"/>
</dbReference>
<dbReference type="Pfam" id="PF00665">
    <property type="entry name" value="rve"/>
    <property type="match status" value="1"/>
</dbReference>
<dbReference type="InterPro" id="IPR021109">
    <property type="entry name" value="Peptidase_aspartic_dom_sf"/>
</dbReference>
<dbReference type="PANTHER" id="PTHR37984:SF5">
    <property type="entry name" value="PROTEIN NYNRIN-LIKE"/>
    <property type="match status" value="1"/>
</dbReference>
<dbReference type="InterPro" id="IPR041588">
    <property type="entry name" value="Integrase_H2C2"/>
</dbReference>
<name>A0A1R1PFB5_ZANCU</name>
<evidence type="ECO:0000256" key="2">
    <source>
        <dbReference type="ARBA" id="ARBA00022695"/>
    </source>
</evidence>
<keyword evidence="8" id="KW-0862">Zinc</keyword>
<dbReference type="Pfam" id="PF03732">
    <property type="entry name" value="Retrotrans_gag"/>
    <property type="match status" value="1"/>
</dbReference>
<protein>
    <submittedName>
        <fullName evidence="12">Retrovirus-related Pol polyprotein from transposon</fullName>
    </submittedName>
</protein>
<dbReference type="GO" id="GO:0005634">
    <property type="term" value="C:nucleus"/>
    <property type="evidence" value="ECO:0007669"/>
    <property type="project" value="UniProtKB-ARBA"/>
</dbReference>
<dbReference type="Pfam" id="PF08284">
    <property type="entry name" value="RVP_2"/>
    <property type="match status" value="1"/>
</dbReference>
<keyword evidence="3" id="KW-0540">Nuclease</keyword>
<keyword evidence="8" id="KW-0863">Zinc-finger</keyword>
<dbReference type="InterPro" id="IPR012337">
    <property type="entry name" value="RNaseH-like_sf"/>
</dbReference>
<evidence type="ECO:0000313" key="12">
    <source>
        <dbReference type="EMBL" id="OMH79608.1"/>
    </source>
</evidence>
<keyword evidence="13" id="KW-1185">Reference proteome</keyword>
<dbReference type="InterPro" id="IPR005162">
    <property type="entry name" value="Retrotrans_gag_dom"/>
</dbReference>
<dbReference type="Pfam" id="PF00098">
    <property type="entry name" value="zf-CCHC"/>
    <property type="match status" value="1"/>
</dbReference>
<evidence type="ECO:0000256" key="7">
    <source>
        <dbReference type="ARBA" id="ARBA00022918"/>
    </source>
</evidence>
<evidence type="ECO:0000256" key="6">
    <source>
        <dbReference type="ARBA" id="ARBA00022801"/>
    </source>
</evidence>
<feature type="domain" description="Integrase catalytic" evidence="11">
    <location>
        <begin position="765"/>
        <end position="925"/>
    </location>
</feature>
<dbReference type="SUPFAM" id="SSF57756">
    <property type="entry name" value="Retrovirus zinc finger-like domains"/>
    <property type="match status" value="1"/>
</dbReference>
<dbReference type="GO" id="GO:0015074">
    <property type="term" value="P:DNA integration"/>
    <property type="evidence" value="ECO:0007669"/>
    <property type="project" value="InterPro"/>
</dbReference>
<dbReference type="PROSITE" id="PS50158">
    <property type="entry name" value="ZF_CCHC"/>
    <property type="match status" value="1"/>
</dbReference>
<comment type="caution">
    <text evidence="12">The sequence shown here is derived from an EMBL/GenBank/DDBJ whole genome shotgun (WGS) entry which is preliminary data.</text>
</comment>
<evidence type="ECO:0000259" key="11">
    <source>
        <dbReference type="PROSITE" id="PS50994"/>
    </source>
</evidence>
<keyword evidence="5" id="KW-0255">Endonuclease</keyword>
<dbReference type="GO" id="GO:0004190">
    <property type="term" value="F:aspartic-type endopeptidase activity"/>
    <property type="evidence" value="ECO:0007669"/>
    <property type="project" value="UniProtKB-KW"/>
</dbReference>
<evidence type="ECO:0000313" key="13">
    <source>
        <dbReference type="Proteomes" id="UP000188320"/>
    </source>
</evidence>
<dbReference type="GO" id="GO:0003964">
    <property type="term" value="F:RNA-directed DNA polymerase activity"/>
    <property type="evidence" value="ECO:0007669"/>
    <property type="project" value="UniProtKB-KW"/>
</dbReference>
<gene>
    <name evidence="12" type="ORF">AX774_g6974</name>
</gene>
<dbReference type="Proteomes" id="UP000188320">
    <property type="component" value="Unassembled WGS sequence"/>
</dbReference>
<evidence type="ECO:0000256" key="5">
    <source>
        <dbReference type="ARBA" id="ARBA00022759"/>
    </source>
</evidence>
<evidence type="ECO:0000259" key="10">
    <source>
        <dbReference type="PROSITE" id="PS50158"/>
    </source>
</evidence>
<keyword evidence="6" id="KW-0378">Hydrolase</keyword>
<dbReference type="GO" id="GO:0004519">
    <property type="term" value="F:endonuclease activity"/>
    <property type="evidence" value="ECO:0007669"/>
    <property type="project" value="UniProtKB-KW"/>
</dbReference>
<evidence type="ECO:0000256" key="3">
    <source>
        <dbReference type="ARBA" id="ARBA00022722"/>
    </source>
</evidence>
<reference evidence="13" key="1">
    <citation type="submission" date="2017-01" db="EMBL/GenBank/DDBJ databases">
        <authorList>
            <person name="Wang Y."/>
            <person name="White M."/>
            <person name="Kvist S."/>
            <person name="Moncalvo J.-M."/>
        </authorList>
    </citation>
    <scope>NUCLEOTIDE SEQUENCE [LARGE SCALE GENOMIC DNA]</scope>
    <source>
        <strain evidence="13">COL-18-3</strain>
    </source>
</reference>
<evidence type="ECO:0000256" key="8">
    <source>
        <dbReference type="PROSITE-ProRule" id="PRU00047"/>
    </source>
</evidence>
<dbReference type="PROSITE" id="PS50994">
    <property type="entry name" value="INTEGRASE"/>
    <property type="match status" value="1"/>
</dbReference>
<dbReference type="OrthoDB" id="5592268at2759"/>
<keyword evidence="1" id="KW-0808">Transferase</keyword>
<organism evidence="12 13">
    <name type="scientific">Zancudomyces culisetae</name>
    <name type="common">Gut fungus</name>
    <name type="synonym">Smittium culisetae</name>
    <dbReference type="NCBI Taxonomy" id="1213189"/>
    <lineage>
        <taxon>Eukaryota</taxon>
        <taxon>Fungi</taxon>
        <taxon>Fungi incertae sedis</taxon>
        <taxon>Zoopagomycota</taxon>
        <taxon>Kickxellomycotina</taxon>
        <taxon>Harpellomycetes</taxon>
        <taxon>Harpellales</taxon>
        <taxon>Legeriomycetaceae</taxon>
        <taxon>Zancudomyces</taxon>
    </lineage>
</organism>
<dbReference type="AlphaFoldDB" id="A0A1R1PFB5"/>
<dbReference type="Pfam" id="PF17921">
    <property type="entry name" value="Integrase_H2C2"/>
    <property type="match status" value="1"/>
</dbReference>
<keyword evidence="2" id="KW-0548">Nucleotidyltransferase</keyword>
<evidence type="ECO:0000256" key="1">
    <source>
        <dbReference type="ARBA" id="ARBA00022679"/>
    </source>
</evidence>
<dbReference type="GO" id="GO:0003676">
    <property type="term" value="F:nucleic acid binding"/>
    <property type="evidence" value="ECO:0007669"/>
    <property type="project" value="InterPro"/>
</dbReference>
<keyword evidence="8" id="KW-0479">Metal-binding</keyword>
<dbReference type="InterPro" id="IPR001878">
    <property type="entry name" value="Znf_CCHC"/>
</dbReference>
<dbReference type="SUPFAM" id="SSF50630">
    <property type="entry name" value="Acid proteases"/>
    <property type="match status" value="1"/>
</dbReference>
<dbReference type="GO" id="GO:0006508">
    <property type="term" value="P:proteolysis"/>
    <property type="evidence" value="ECO:0007669"/>
    <property type="project" value="InterPro"/>
</dbReference>
<sequence>MIGVKESQVFRTVRVSEPPVFNNLPDQNAAIWMKKFELFGRSENWTAEDKLEYIEVYFGNRIYLWNERTAVKVNTWDEYKTEFLKKFDIKDSVLNSWRALQRIRQYSMESVEEFVARLERLFSSAQVKDDAIMYQCLMTALLPQYQTEILKSKVNKYDEAVQQAVEFEELEKFIQDNVYSAGQQRNRRQQEVRQDTRGSVRNDNRGGLHVVKQKVKPEFKTPVEAKENSVEASYYPKYPRVTCYTCNEVGHISPQCPIRNNASGNPKYTDKLKDVNVVELYQETQNDVIADLEQRWSDLSIIEKRKLLDGDKGEDYKKVKHSVSIPEAIGQDKFNIISKGIVLNNKADQEGMQKDNNININKVYEAKSERQEYSVRKDIKTVKANITLDQLIRVSPTVRAELKEVWENNHNEEPRELGTLFQAPSTNCRAKIWLFNQECKVVIDTGAACSVVTNALATDLKLSVDKKSQEIIMTADGSVHRTIGKAWNVPINIKNITFPADLLIMSSNKETFVLGVDWLKTHNVVIDITNNKVMIPHNNSTVSLEISTIVEEPEEVVGWAKEVALVENKPKVENDIAQLLVHYNDIFASSLEELTSTDLVEHSIDTGDHKPIRQRPYRVPQSMQVKVREELATMLKNALFAMSIVRYETVMKYLTNRAYPSGLNEEEKLEFRKKANSYKVSDNRLVSVSKRFGQREVLNESNAEEKIQAIHDQEHSGIGNTWERVKLLYTGSRIFDIVKRVVKFCVLCQRFKGHISKVNPLHPIASAKPFEILGIDAMGPINPVSASGNRYLLTAMDYNTKWPISRAVPNISTELVVNFLIYDVVALYGVPKQLISDRGANFISEIATEFYKFLGIEHRPTTAYRPQANGQVERFNQYLKNVLSKYCYKDRHNWDKYLWKVLLTIRSTKNRNIGVSPAESLYGVKLNTPVYWNPNVTIENEEEATLERLKFIREELPIIRAQAYNNIVINKKYEKQKYDKAVKAYQYKVGDKVLRIVAAPQSKFSDRWEGPYTIVRVLDKGTYIIMDANMNKDQVNGDRLKPYHERGYMIPEVVPSRIRTTLQYYKQSSQSDRDV</sequence>
<evidence type="ECO:0000256" key="9">
    <source>
        <dbReference type="SAM" id="MobiDB-lite"/>
    </source>
</evidence>
<dbReference type="FunFam" id="3.30.420.10:FF:000032">
    <property type="entry name" value="Retrovirus-related Pol polyprotein from transposon 297-like Protein"/>
    <property type="match status" value="1"/>
</dbReference>
<dbReference type="Gene3D" id="2.40.70.10">
    <property type="entry name" value="Acid Proteases"/>
    <property type="match status" value="1"/>
</dbReference>
<dbReference type="EMBL" id="LSSK01001489">
    <property type="protein sequence ID" value="OMH79608.1"/>
    <property type="molecule type" value="Genomic_DNA"/>
</dbReference>
<dbReference type="InterPro" id="IPR001969">
    <property type="entry name" value="Aspartic_peptidase_AS"/>
</dbReference>
<evidence type="ECO:0000256" key="4">
    <source>
        <dbReference type="ARBA" id="ARBA00022750"/>
    </source>
</evidence>
<dbReference type="InterPro" id="IPR050951">
    <property type="entry name" value="Retrovirus_Pol_polyprotein"/>
</dbReference>
<dbReference type="InterPro" id="IPR036397">
    <property type="entry name" value="RNaseH_sf"/>
</dbReference>
<dbReference type="PROSITE" id="PS00141">
    <property type="entry name" value="ASP_PROTEASE"/>
    <property type="match status" value="1"/>
</dbReference>
<dbReference type="SUPFAM" id="SSF53098">
    <property type="entry name" value="Ribonuclease H-like"/>
    <property type="match status" value="1"/>
</dbReference>
<feature type="domain" description="CCHC-type" evidence="10">
    <location>
        <begin position="243"/>
        <end position="257"/>
    </location>
</feature>
<keyword evidence="4" id="KW-0064">Aspartyl protease</keyword>
<proteinExistence type="predicted"/>